<evidence type="ECO:0000256" key="1">
    <source>
        <dbReference type="ARBA" id="ARBA00004496"/>
    </source>
</evidence>
<evidence type="ECO:0000256" key="3">
    <source>
        <dbReference type="ARBA" id="ARBA00022490"/>
    </source>
</evidence>
<dbReference type="OrthoDB" id="9772751at2"/>
<name>A0A0P6XWZ3_9CHLR</name>
<evidence type="ECO:0000256" key="5">
    <source>
        <dbReference type="ARBA" id="ARBA00022679"/>
    </source>
</evidence>
<evidence type="ECO:0000256" key="4">
    <source>
        <dbReference type="ARBA" id="ARBA00022603"/>
    </source>
</evidence>
<keyword evidence="4 7" id="KW-0489">Methyltransferase</keyword>
<comment type="similarity">
    <text evidence="2 7">Belongs to the methyltransferase superfamily. L-isoaspartyl/D-aspartyl protein methyltransferase family.</text>
</comment>
<accession>A0A0P6XWZ3</accession>
<keyword evidence="6 7" id="KW-0949">S-adenosyl-L-methionine</keyword>
<dbReference type="NCBIfam" id="NF001453">
    <property type="entry name" value="PRK00312.1"/>
    <property type="match status" value="1"/>
</dbReference>
<evidence type="ECO:0000313" key="8">
    <source>
        <dbReference type="EMBL" id="KPL84725.1"/>
    </source>
</evidence>
<dbReference type="GO" id="GO:0030091">
    <property type="term" value="P:protein repair"/>
    <property type="evidence" value="ECO:0007669"/>
    <property type="project" value="UniProtKB-UniRule"/>
</dbReference>
<evidence type="ECO:0000256" key="6">
    <source>
        <dbReference type="ARBA" id="ARBA00022691"/>
    </source>
</evidence>
<dbReference type="FunFam" id="3.40.50.150:FF:000010">
    <property type="entry name" value="Protein-L-isoaspartate O-methyltransferase"/>
    <property type="match status" value="1"/>
</dbReference>
<dbReference type="CDD" id="cd02440">
    <property type="entry name" value="AdoMet_MTases"/>
    <property type="match status" value="1"/>
</dbReference>
<comment type="catalytic activity">
    <reaction evidence="7">
        <text>[protein]-L-isoaspartate + S-adenosyl-L-methionine = [protein]-L-isoaspartate alpha-methyl ester + S-adenosyl-L-homocysteine</text>
        <dbReference type="Rhea" id="RHEA:12705"/>
        <dbReference type="Rhea" id="RHEA-COMP:12143"/>
        <dbReference type="Rhea" id="RHEA-COMP:12144"/>
        <dbReference type="ChEBI" id="CHEBI:57856"/>
        <dbReference type="ChEBI" id="CHEBI:59789"/>
        <dbReference type="ChEBI" id="CHEBI:90596"/>
        <dbReference type="ChEBI" id="CHEBI:90598"/>
        <dbReference type="EC" id="2.1.1.77"/>
    </reaction>
</comment>
<proteinExistence type="inferred from homology"/>
<dbReference type="EMBL" id="LGKO01000002">
    <property type="protein sequence ID" value="KPL84725.1"/>
    <property type="molecule type" value="Genomic_DNA"/>
</dbReference>
<dbReference type="SUPFAM" id="SSF53335">
    <property type="entry name" value="S-adenosyl-L-methionine-dependent methyltransferases"/>
    <property type="match status" value="1"/>
</dbReference>
<comment type="caution">
    <text evidence="8">The sequence shown here is derived from an EMBL/GenBank/DDBJ whole genome shotgun (WGS) entry which is preliminary data.</text>
</comment>
<keyword evidence="9" id="KW-1185">Reference proteome</keyword>
<sequence length="232" mass="26003">MTDETIFAEWREAMVIEQIERRGIRDPRVLEAFRRIPRHEFVPPALRSRAYDDGPLPIGKGQTISQPFIVALMTSLLQLKGDEKVLEVGTGSGYQAAILSLLAKWVYTIERYDVLARRAEATFKRLGLKNITVICGDGTLGYPEVAPYQGIIVTAAAAAPPPPLLEQLDEGGRLVIPIGDYLGQILQVWTKSGGRVDYEDILPVSFVPLRGRYGWSPQAWERYEENDFEADE</sequence>
<dbReference type="Gene3D" id="3.40.50.150">
    <property type="entry name" value="Vaccinia Virus protein VP39"/>
    <property type="match status" value="1"/>
</dbReference>
<keyword evidence="3 7" id="KW-0963">Cytoplasm</keyword>
<dbReference type="HAMAP" id="MF_00090">
    <property type="entry name" value="PIMT"/>
    <property type="match status" value="1"/>
</dbReference>
<dbReference type="InterPro" id="IPR000682">
    <property type="entry name" value="PCMT"/>
</dbReference>
<protein>
    <recommendedName>
        <fullName evidence="7">Protein-L-isoaspartate O-methyltransferase</fullName>
        <ecNumber evidence="7">2.1.1.77</ecNumber>
    </recommendedName>
    <alternativeName>
        <fullName evidence="7">L-isoaspartyl protein carboxyl methyltransferase</fullName>
    </alternativeName>
    <alternativeName>
        <fullName evidence="7">Protein L-isoaspartyl methyltransferase</fullName>
    </alternativeName>
    <alternativeName>
        <fullName evidence="7">Protein-beta-aspartate methyltransferase</fullName>
        <shortName evidence="7">PIMT</shortName>
    </alternativeName>
</protein>
<dbReference type="Proteomes" id="UP000050544">
    <property type="component" value="Unassembled WGS sequence"/>
</dbReference>
<dbReference type="PATRIC" id="fig|869279.4.peg.123"/>
<comment type="subcellular location">
    <subcellularLocation>
        <location evidence="1 7">Cytoplasm</location>
    </subcellularLocation>
</comment>
<dbReference type="NCBIfam" id="TIGR00080">
    <property type="entry name" value="pimt"/>
    <property type="match status" value="1"/>
</dbReference>
<feature type="active site" evidence="7">
    <location>
        <position position="65"/>
    </location>
</feature>
<gene>
    <name evidence="7" type="primary">pcm</name>
    <name evidence="8" type="ORF">SE15_00615</name>
</gene>
<dbReference type="GO" id="GO:0005737">
    <property type="term" value="C:cytoplasm"/>
    <property type="evidence" value="ECO:0007669"/>
    <property type="project" value="UniProtKB-SubCell"/>
</dbReference>
<organism evidence="8 9">
    <name type="scientific">Thermanaerothrix daxensis</name>
    <dbReference type="NCBI Taxonomy" id="869279"/>
    <lineage>
        <taxon>Bacteria</taxon>
        <taxon>Bacillati</taxon>
        <taxon>Chloroflexota</taxon>
        <taxon>Anaerolineae</taxon>
        <taxon>Anaerolineales</taxon>
        <taxon>Anaerolineaceae</taxon>
        <taxon>Thermanaerothrix</taxon>
    </lineage>
</organism>
<dbReference type="GO" id="GO:0032259">
    <property type="term" value="P:methylation"/>
    <property type="evidence" value="ECO:0007669"/>
    <property type="project" value="UniProtKB-KW"/>
</dbReference>
<dbReference type="PANTHER" id="PTHR11579:SF0">
    <property type="entry name" value="PROTEIN-L-ISOASPARTATE(D-ASPARTATE) O-METHYLTRANSFERASE"/>
    <property type="match status" value="1"/>
</dbReference>
<dbReference type="EC" id="2.1.1.77" evidence="7"/>
<evidence type="ECO:0000256" key="7">
    <source>
        <dbReference type="HAMAP-Rule" id="MF_00090"/>
    </source>
</evidence>
<dbReference type="InterPro" id="IPR029063">
    <property type="entry name" value="SAM-dependent_MTases_sf"/>
</dbReference>
<dbReference type="Pfam" id="PF01135">
    <property type="entry name" value="PCMT"/>
    <property type="match status" value="1"/>
</dbReference>
<reference evidence="8 9" key="1">
    <citation type="submission" date="2015-07" db="EMBL/GenBank/DDBJ databases">
        <title>Whole genome sequence of Thermanaerothrix daxensis DSM 23592.</title>
        <authorList>
            <person name="Hemp J."/>
            <person name="Ward L.M."/>
            <person name="Pace L.A."/>
            <person name="Fischer W.W."/>
        </authorList>
    </citation>
    <scope>NUCLEOTIDE SEQUENCE [LARGE SCALE GENOMIC DNA]</scope>
    <source>
        <strain evidence="8 9">GNS-1</strain>
    </source>
</reference>
<evidence type="ECO:0000313" key="9">
    <source>
        <dbReference type="Proteomes" id="UP000050544"/>
    </source>
</evidence>
<dbReference type="RefSeq" id="WP_054521294.1">
    <property type="nucleotide sequence ID" value="NZ_LGKO01000002.1"/>
</dbReference>
<comment type="function">
    <text evidence="7">Catalyzes the methyl esterification of L-isoaspartyl residues in peptides and proteins that result from spontaneous decomposition of normal L-aspartyl and L-asparaginyl residues. It plays a role in the repair and/or degradation of damaged proteins.</text>
</comment>
<dbReference type="AlphaFoldDB" id="A0A0P6XWZ3"/>
<evidence type="ECO:0000256" key="2">
    <source>
        <dbReference type="ARBA" id="ARBA00005369"/>
    </source>
</evidence>
<keyword evidence="5 7" id="KW-0808">Transferase</keyword>
<dbReference type="PANTHER" id="PTHR11579">
    <property type="entry name" value="PROTEIN-L-ISOASPARTATE O-METHYLTRANSFERASE"/>
    <property type="match status" value="1"/>
</dbReference>
<dbReference type="STRING" id="869279.SE15_00615"/>
<dbReference type="GO" id="GO:0004719">
    <property type="term" value="F:protein-L-isoaspartate (D-aspartate) O-methyltransferase activity"/>
    <property type="evidence" value="ECO:0007669"/>
    <property type="project" value="UniProtKB-UniRule"/>
</dbReference>